<reference evidence="2" key="1">
    <citation type="submission" date="2023-05" db="EMBL/GenBank/DDBJ databases">
        <title>High-quality long-read genome of Scophthalmus maximus.</title>
        <authorList>
            <person name="Lien S."/>
            <person name="Martinez P."/>
        </authorList>
    </citation>
    <scope>NUCLEOTIDE SEQUENCE [LARGE SCALE GENOMIC DNA]</scope>
</reference>
<feature type="compositionally biased region" description="Polar residues" evidence="1">
    <location>
        <begin position="140"/>
        <end position="158"/>
    </location>
</feature>
<dbReference type="AlphaFoldDB" id="A0A8D2ZL96"/>
<feature type="region of interest" description="Disordered" evidence="1">
    <location>
        <begin position="73"/>
        <end position="95"/>
    </location>
</feature>
<proteinExistence type="predicted"/>
<dbReference type="Proteomes" id="UP000694558">
    <property type="component" value="Chromosome 5"/>
</dbReference>
<accession>A0A8D2ZL96</accession>
<evidence type="ECO:0000313" key="2">
    <source>
        <dbReference type="Ensembl" id="ENSSMAP00000004013.1"/>
    </source>
</evidence>
<sequence>MLIKGPHPSLSLLSSGVSWSNVLASSLPRKASWSYWKLLLSSCACLNSSGSWMTLSFRSVGLPCTAAAAHRRRSARTEPSRSIGPGVNAGSHRGRAGRRVFLSRQAGDSTGHNVAASSARTATHAPAFLSPAAVCATAASKKQPNVTESTWSSRQVHV</sequence>
<reference evidence="2" key="2">
    <citation type="submission" date="2025-08" db="UniProtKB">
        <authorList>
            <consortium name="Ensembl"/>
        </authorList>
    </citation>
    <scope>IDENTIFICATION</scope>
</reference>
<organism evidence="2 3">
    <name type="scientific">Scophthalmus maximus</name>
    <name type="common">Turbot</name>
    <name type="synonym">Psetta maxima</name>
    <dbReference type="NCBI Taxonomy" id="52904"/>
    <lineage>
        <taxon>Eukaryota</taxon>
        <taxon>Metazoa</taxon>
        <taxon>Chordata</taxon>
        <taxon>Craniata</taxon>
        <taxon>Vertebrata</taxon>
        <taxon>Euteleostomi</taxon>
        <taxon>Actinopterygii</taxon>
        <taxon>Neopterygii</taxon>
        <taxon>Teleostei</taxon>
        <taxon>Neoteleostei</taxon>
        <taxon>Acanthomorphata</taxon>
        <taxon>Carangaria</taxon>
        <taxon>Pleuronectiformes</taxon>
        <taxon>Pleuronectoidei</taxon>
        <taxon>Scophthalmidae</taxon>
        <taxon>Scophthalmus</taxon>
    </lineage>
</organism>
<evidence type="ECO:0000313" key="3">
    <source>
        <dbReference type="Proteomes" id="UP000694558"/>
    </source>
</evidence>
<feature type="region of interest" description="Disordered" evidence="1">
    <location>
        <begin position="139"/>
        <end position="158"/>
    </location>
</feature>
<evidence type="ECO:0000256" key="1">
    <source>
        <dbReference type="SAM" id="MobiDB-lite"/>
    </source>
</evidence>
<dbReference type="Ensembl" id="ENSSMAT00000004077.2">
    <property type="protein sequence ID" value="ENSSMAP00000004013.1"/>
    <property type="gene ID" value="ENSSMAG00000002482.2"/>
</dbReference>
<protein>
    <submittedName>
        <fullName evidence="2">Uncharacterized protein</fullName>
    </submittedName>
</protein>
<dbReference type="GeneTree" id="ENSGT00940000174513"/>
<name>A0A8D2ZL96_SCOMX</name>